<dbReference type="InterPro" id="IPR050300">
    <property type="entry name" value="GDXG_lipolytic_enzyme"/>
</dbReference>
<dbReference type="GO" id="GO:0016787">
    <property type="term" value="F:hydrolase activity"/>
    <property type="evidence" value="ECO:0007669"/>
    <property type="project" value="UniProtKB-KW"/>
</dbReference>
<dbReference type="InterPro" id="IPR029058">
    <property type="entry name" value="AB_hydrolase_fold"/>
</dbReference>
<reference evidence="3 4" key="1">
    <citation type="journal article" date="2019" name="Int. J. Syst. Evol. Microbiol.">
        <title>The Global Catalogue of Microorganisms (GCM) 10K type strain sequencing project: providing services to taxonomists for standard genome sequencing and annotation.</title>
        <authorList>
            <consortium name="The Broad Institute Genomics Platform"/>
            <consortium name="The Broad Institute Genome Sequencing Center for Infectious Disease"/>
            <person name="Wu L."/>
            <person name="Ma J."/>
        </authorList>
    </citation>
    <scope>NUCLEOTIDE SEQUENCE [LARGE SCALE GENOMIC DNA]</scope>
    <source>
        <strain evidence="3 4">JCM 11896</strain>
    </source>
</reference>
<dbReference type="EMBL" id="BAAAJK010000002">
    <property type="protein sequence ID" value="GAA1380918.1"/>
    <property type="molecule type" value="Genomic_DNA"/>
</dbReference>
<evidence type="ECO:0000259" key="2">
    <source>
        <dbReference type="Pfam" id="PF07859"/>
    </source>
</evidence>
<proteinExistence type="predicted"/>
<feature type="domain" description="Alpha/beta hydrolase fold-3" evidence="2">
    <location>
        <begin position="88"/>
        <end position="294"/>
    </location>
</feature>
<gene>
    <name evidence="3" type="ORF">GCM10009613_06020</name>
</gene>
<dbReference type="PANTHER" id="PTHR48081:SF8">
    <property type="entry name" value="ALPHA_BETA HYDROLASE FOLD-3 DOMAIN-CONTAINING PROTEIN-RELATED"/>
    <property type="match status" value="1"/>
</dbReference>
<dbReference type="SUPFAM" id="SSF53474">
    <property type="entry name" value="alpha/beta-Hydrolases"/>
    <property type="match status" value="1"/>
</dbReference>
<accession>A0ABN1XN15</accession>
<dbReference type="PANTHER" id="PTHR48081">
    <property type="entry name" value="AB HYDROLASE SUPERFAMILY PROTEIN C4A8.06C"/>
    <property type="match status" value="1"/>
</dbReference>
<comment type="caution">
    <text evidence="3">The sequence shown here is derived from an EMBL/GenBank/DDBJ whole genome shotgun (WGS) entry which is preliminary data.</text>
</comment>
<organism evidence="3 4">
    <name type="scientific">Pseudonocardia kongjuensis</name>
    <dbReference type="NCBI Taxonomy" id="102227"/>
    <lineage>
        <taxon>Bacteria</taxon>
        <taxon>Bacillati</taxon>
        <taxon>Actinomycetota</taxon>
        <taxon>Actinomycetes</taxon>
        <taxon>Pseudonocardiales</taxon>
        <taxon>Pseudonocardiaceae</taxon>
        <taxon>Pseudonocardia</taxon>
    </lineage>
</organism>
<dbReference type="Pfam" id="PF07859">
    <property type="entry name" value="Abhydrolase_3"/>
    <property type="match status" value="1"/>
</dbReference>
<sequence>MSASTFELDPAVAARLMVIGGDRPPPVLPVGDVESRRVTVGGLQQMLHAELDRPADVAVRTFRTRADDGAELALHWFHQAGTSPGSAVLYLHGGGMIMGSVALYDAPIARHVAATGVPFLAVEYRYAPEFPHPVPASDCYAALMWLAGHAESLGVDPGRIAVMGDSGGGGLAAAVAILVRDRSGPAPARQILVYPMLDDRTTEPDPAIASLCTWSYEDNATGWGALLGAAAGGPDVAPSAAPARLTDFSGLAPAYIEVGAIDVFRDECVGYARRLLAAGVDTELHVVPGAPHAFDAIAPAAAVSLRVVADRNRVISDL</sequence>
<evidence type="ECO:0000256" key="1">
    <source>
        <dbReference type="ARBA" id="ARBA00022801"/>
    </source>
</evidence>
<dbReference type="InterPro" id="IPR013094">
    <property type="entry name" value="AB_hydrolase_3"/>
</dbReference>
<evidence type="ECO:0000313" key="4">
    <source>
        <dbReference type="Proteomes" id="UP001501414"/>
    </source>
</evidence>
<protein>
    <submittedName>
        <fullName evidence="3">Alpha/beta hydrolase</fullName>
    </submittedName>
</protein>
<keyword evidence="1 3" id="KW-0378">Hydrolase</keyword>
<dbReference type="Proteomes" id="UP001501414">
    <property type="component" value="Unassembled WGS sequence"/>
</dbReference>
<evidence type="ECO:0000313" key="3">
    <source>
        <dbReference type="EMBL" id="GAA1380918.1"/>
    </source>
</evidence>
<name>A0ABN1XN15_9PSEU</name>
<dbReference type="Gene3D" id="3.40.50.1820">
    <property type="entry name" value="alpha/beta hydrolase"/>
    <property type="match status" value="1"/>
</dbReference>
<keyword evidence="4" id="KW-1185">Reference proteome</keyword>